<dbReference type="RefSeq" id="WP_204497444.1">
    <property type="nucleotide sequence ID" value="NZ_JAFBDR010000002.1"/>
</dbReference>
<reference evidence="2 3" key="1">
    <citation type="submission" date="2021-01" db="EMBL/GenBank/DDBJ databases">
        <title>Genomic Encyclopedia of Type Strains, Phase IV (KMG-IV): sequencing the most valuable type-strain genomes for metagenomic binning, comparative biology and taxonomic classification.</title>
        <authorList>
            <person name="Goeker M."/>
        </authorList>
    </citation>
    <scope>NUCLEOTIDE SEQUENCE [LARGE SCALE GENOMIC DNA]</scope>
    <source>
        <strain evidence="2 3">DSM 23711</strain>
    </source>
</reference>
<accession>A0ABS2MVV3</accession>
<sequence>MPEQFNFNDVFNENFLNVEEFARISIINIVIPLIVSFLIGLFIFWIYKKTYQGVVYSHNFNMTLVLMTMITTIVIMTISTNIVLSLGMVGALSIVRFRTAIKDPLDIVFMFWAISVGIAAGARFYEVVTIGSIFVGIVIVLLSKKKTERHTYLLIVQYNMKAYYEVKQELNKLKTHTIKSKITRDEITELTVELKLKIDNTTFVDKISTIEGVQDVSLVQYNGNYAT</sequence>
<feature type="transmembrane region" description="Helical" evidence="1">
    <location>
        <begin position="67"/>
        <end position="92"/>
    </location>
</feature>
<evidence type="ECO:0000313" key="3">
    <source>
        <dbReference type="Proteomes" id="UP001296943"/>
    </source>
</evidence>
<keyword evidence="1" id="KW-0812">Transmembrane</keyword>
<organism evidence="2 3">
    <name type="scientific">Aquibacillus albus</name>
    <dbReference type="NCBI Taxonomy" id="1168171"/>
    <lineage>
        <taxon>Bacteria</taxon>
        <taxon>Bacillati</taxon>
        <taxon>Bacillota</taxon>
        <taxon>Bacilli</taxon>
        <taxon>Bacillales</taxon>
        <taxon>Bacillaceae</taxon>
        <taxon>Aquibacillus</taxon>
    </lineage>
</organism>
<feature type="transmembrane region" description="Helical" evidence="1">
    <location>
        <begin position="104"/>
        <end position="121"/>
    </location>
</feature>
<dbReference type="EMBL" id="JAFBDR010000002">
    <property type="protein sequence ID" value="MBM7569999.1"/>
    <property type="molecule type" value="Genomic_DNA"/>
</dbReference>
<feature type="transmembrane region" description="Helical" evidence="1">
    <location>
        <begin position="21"/>
        <end position="47"/>
    </location>
</feature>
<comment type="caution">
    <text evidence="2">The sequence shown here is derived from an EMBL/GenBank/DDBJ whole genome shotgun (WGS) entry which is preliminary data.</text>
</comment>
<evidence type="ECO:0000256" key="1">
    <source>
        <dbReference type="SAM" id="Phobius"/>
    </source>
</evidence>
<proteinExistence type="predicted"/>
<gene>
    <name evidence="2" type="ORF">JOC48_000477</name>
</gene>
<keyword evidence="3" id="KW-1185">Reference proteome</keyword>
<dbReference type="InterPro" id="IPR032531">
    <property type="entry name" value="DUF4956"/>
</dbReference>
<feature type="transmembrane region" description="Helical" evidence="1">
    <location>
        <begin position="127"/>
        <end position="143"/>
    </location>
</feature>
<evidence type="ECO:0000313" key="2">
    <source>
        <dbReference type="EMBL" id="MBM7569999.1"/>
    </source>
</evidence>
<keyword evidence="1" id="KW-0472">Membrane</keyword>
<name>A0ABS2MVV3_9BACI</name>
<protein>
    <submittedName>
        <fullName evidence="2">Membrane protein YhiD involved in acid resistance</fullName>
    </submittedName>
</protein>
<dbReference type="Proteomes" id="UP001296943">
    <property type="component" value="Unassembled WGS sequence"/>
</dbReference>
<keyword evidence="1" id="KW-1133">Transmembrane helix</keyword>
<dbReference type="Pfam" id="PF16316">
    <property type="entry name" value="DUF4956"/>
    <property type="match status" value="1"/>
</dbReference>